<feature type="chain" id="PRO_5034587166" evidence="1">
    <location>
        <begin position="29"/>
        <end position="843"/>
    </location>
</feature>
<evidence type="ECO:0000259" key="2">
    <source>
        <dbReference type="Pfam" id="PF07971"/>
    </source>
</evidence>
<evidence type="ECO:0000313" key="5">
    <source>
        <dbReference type="Proteomes" id="UP000623467"/>
    </source>
</evidence>
<dbReference type="GO" id="GO:0006516">
    <property type="term" value="P:glycoprotein catabolic process"/>
    <property type="evidence" value="ECO:0007669"/>
    <property type="project" value="TreeGrafter"/>
</dbReference>
<proteinExistence type="predicted"/>
<feature type="domain" description="Glycosyl hydrolase family 92 N-terminal" evidence="3">
    <location>
        <begin position="36"/>
        <end position="309"/>
    </location>
</feature>
<dbReference type="GO" id="GO:0030246">
    <property type="term" value="F:carbohydrate binding"/>
    <property type="evidence" value="ECO:0007669"/>
    <property type="project" value="InterPro"/>
</dbReference>
<dbReference type="SUPFAM" id="SSF48208">
    <property type="entry name" value="Six-hairpin glycosidases"/>
    <property type="match status" value="1"/>
</dbReference>
<dbReference type="InterPro" id="IPR041371">
    <property type="entry name" value="GH92_N"/>
</dbReference>
<evidence type="ECO:0000256" key="1">
    <source>
        <dbReference type="SAM" id="SignalP"/>
    </source>
</evidence>
<dbReference type="InterPro" id="IPR014718">
    <property type="entry name" value="GH-type_carb-bd"/>
</dbReference>
<dbReference type="InterPro" id="IPR008928">
    <property type="entry name" value="6-hairpin_glycosidase_sf"/>
</dbReference>
<dbReference type="Gene3D" id="1.20.1050.60">
    <property type="entry name" value="alpha-1,2-mannosidase"/>
    <property type="match status" value="1"/>
</dbReference>
<keyword evidence="1" id="KW-0732">Signal</keyword>
<dbReference type="InterPro" id="IPR050883">
    <property type="entry name" value="PNGase"/>
</dbReference>
<accession>A0A8H6XXL9</accession>
<feature type="domain" description="Glycosyl hydrolase family 92" evidence="2">
    <location>
        <begin position="315"/>
        <end position="819"/>
    </location>
</feature>
<feature type="signal peptide" evidence="1">
    <location>
        <begin position="1"/>
        <end position="28"/>
    </location>
</feature>
<evidence type="ECO:0000259" key="3">
    <source>
        <dbReference type="Pfam" id="PF17678"/>
    </source>
</evidence>
<name>A0A8H6XXL9_9AGAR</name>
<dbReference type="GO" id="GO:0000224">
    <property type="term" value="F:peptide-N4-(N-acetyl-beta-glucosaminyl)asparagine amidase activity"/>
    <property type="evidence" value="ECO:0007669"/>
    <property type="project" value="TreeGrafter"/>
</dbReference>
<dbReference type="Gene3D" id="1.20.1610.10">
    <property type="entry name" value="alpha-1,2-mannosidases domains"/>
    <property type="match status" value="1"/>
</dbReference>
<dbReference type="GO" id="GO:0005975">
    <property type="term" value="P:carbohydrate metabolic process"/>
    <property type="evidence" value="ECO:0007669"/>
    <property type="project" value="InterPro"/>
</dbReference>
<gene>
    <name evidence="4" type="ORF">MSAN_01736500</name>
</gene>
<organism evidence="4 5">
    <name type="scientific">Mycena sanguinolenta</name>
    <dbReference type="NCBI Taxonomy" id="230812"/>
    <lineage>
        <taxon>Eukaryota</taxon>
        <taxon>Fungi</taxon>
        <taxon>Dikarya</taxon>
        <taxon>Basidiomycota</taxon>
        <taxon>Agaricomycotina</taxon>
        <taxon>Agaricomycetes</taxon>
        <taxon>Agaricomycetidae</taxon>
        <taxon>Agaricales</taxon>
        <taxon>Marasmiineae</taxon>
        <taxon>Mycenaceae</taxon>
        <taxon>Mycena</taxon>
    </lineage>
</organism>
<dbReference type="GO" id="GO:0005634">
    <property type="term" value="C:nucleus"/>
    <property type="evidence" value="ECO:0007669"/>
    <property type="project" value="TreeGrafter"/>
</dbReference>
<evidence type="ECO:0000313" key="4">
    <source>
        <dbReference type="EMBL" id="KAF7349463.1"/>
    </source>
</evidence>
<dbReference type="Pfam" id="PF07971">
    <property type="entry name" value="Glyco_hydro_92"/>
    <property type="match status" value="1"/>
</dbReference>
<comment type="caution">
    <text evidence="4">The sequence shown here is derived from an EMBL/GenBank/DDBJ whole genome shotgun (WGS) entry which is preliminary data.</text>
</comment>
<dbReference type="Gene3D" id="2.70.98.10">
    <property type="match status" value="1"/>
</dbReference>
<dbReference type="Pfam" id="PF17678">
    <property type="entry name" value="Glyco_hydro_92N"/>
    <property type="match status" value="1"/>
</dbReference>
<keyword evidence="5" id="KW-1185">Reference proteome</keyword>
<dbReference type="Proteomes" id="UP000623467">
    <property type="component" value="Unassembled WGS sequence"/>
</dbReference>
<protein>
    <submittedName>
        <fullName evidence="4">Glycoside hydrolase family 92 protein</fullName>
    </submittedName>
</protein>
<sequence>MSYTPQRLVMKTCFHLVGLLAGAAVGSAATFDPLSHVNLFIGTVNGGNTFPGATIPHGMVKVGMDTDGDNFAGYDGRPEYNVTGFSQLHQTGTGGAVPLSNFKLFPVPECSQFEQCLTTIASRKTLRNILPDGSPDDFASPGYFSTNLSTGVRVELTATRRTALHRYTFPSTSTTPRILMDVTNDGQISAISPRTHYRSPDGSDDRQDFVCIHLYAELNIAYLPASANFATSFGPGRYDAYACVDFKGEGYTFSGPSEWGPYKINYPDKNGVDLSQHYYSWGSEHGGLLSFPQDVESGTTTILARVGISFISTAQACTNAEEEIPNWDFAGVVSDSETQWRDILSRVQVDTENVDPDTVTLLYSSLYRTHIVPGDYSGENPAWESTEPYYDAFYCNWDTFRTLYPLMSLHDPENFARIVRGMINIQQHEGWLPEAREAGKPQRVAFLCGCFENLTLHSQIHPGRQHNPDGDPVLGEFFVKFSDHAEQLGVSATDLYNALLADAEDTPSNWNLQGRQADVWKEKGYIPSDTTYPGGANTKQVSRALEYAFDDFAISQVAKILGKTADKEKYLSRAQNYRNSWNANITVMDGSGFTGFMQPKFANGTWNFTDPRHCSVHDPLQATCFLNAIRRDGFYESSPIVYSQFVPQDTAHLITLQGGNAQFIDRLNWIFDQDYFDSTDEPSQSIPFMYHYANAPGLSTQRSRQIISTWFNTSLNGLPGNDGAMGSYAFFYLAGMYPVPATKQLLLASPYFPKISFYNPIFNKTTTIKSINFTGNPTNGTGGNVFVKSVKVNGEPYKSSCYLEWDVFTAGSTVELELTDDINVTCGAGEDALPPSISTGGFD</sequence>
<dbReference type="PANTHER" id="PTHR12143">
    <property type="entry name" value="PEPTIDE N-GLYCANASE PNGASE -RELATED"/>
    <property type="match status" value="1"/>
</dbReference>
<dbReference type="EMBL" id="JACAZH010000016">
    <property type="protein sequence ID" value="KAF7349463.1"/>
    <property type="molecule type" value="Genomic_DNA"/>
</dbReference>
<dbReference type="GO" id="GO:0005829">
    <property type="term" value="C:cytosol"/>
    <property type="evidence" value="ECO:0007669"/>
    <property type="project" value="TreeGrafter"/>
</dbReference>
<dbReference type="InterPro" id="IPR012939">
    <property type="entry name" value="Glyco_hydro_92"/>
</dbReference>
<reference evidence="4" key="1">
    <citation type="submission" date="2020-05" db="EMBL/GenBank/DDBJ databases">
        <title>Mycena genomes resolve the evolution of fungal bioluminescence.</title>
        <authorList>
            <person name="Tsai I.J."/>
        </authorList>
    </citation>
    <scope>NUCLEOTIDE SEQUENCE</scope>
    <source>
        <strain evidence="4">160909Yilan</strain>
    </source>
</reference>
<dbReference type="OrthoDB" id="449263at2759"/>
<dbReference type="AlphaFoldDB" id="A0A8H6XXL9"/>
<keyword evidence="4" id="KW-0378">Hydrolase</keyword>
<dbReference type="PANTHER" id="PTHR12143:SF42">
    <property type="entry name" value="PUTATIVE SUBFAMILY (AFU_ORTHOLOGUE AFUA_6G13760)-RELATED"/>
    <property type="match status" value="1"/>
</dbReference>